<sequence length="138" mass="14853">MWIKGIMLAALGLSAGAAAAGGIFSFIIGLGVVSDLADRTHTGEQIRLYEDAVALGGILGTIWIIFQIPIPEGDWLLPAFGIFGGIFVGCWAMALAEILNLFPILIRRARLKMCIKYIIVGIALGKSLGAMLFFSQRW</sequence>
<dbReference type="Pfam" id="PF13782">
    <property type="entry name" value="SpoVAB"/>
    <property type="match status" value="1"/>
</dbReference>
<proteinExistence type="predicted"/>
<dbReference type="InterPro" id="IPR020144">
    <property type="entry name" value="SpoVAB"/>
</dbReference>
<protein>
    <submittedName>
        <fullName evidence="1">Stage V sporulation protein AB</fullName>
    </submittedName>
</protein>
<name>A0A939BAR6_9CLOT</name>
<evidence type="ECO:0000313" key="2">
    <source>
        <dbReference type="Proteomes" id="UP000713880"/>
    </source>
</evidence>
<reference evidence="1" key="1">
    <citation type="submission" date="2020-08" db="EMBL/GenBank/DDBJ databases">
        <authorList>
            <person name="Cejkova D."/>
            <person name="Kubasova T."/>
            <person name="Jahodarova E."/>
            <person name="Rychlik I."/>
        </authorList>
    </citation>
    <scope>NUCLEOTIDE SEQUENCE</scope>
    <source>
        <strain evidence="1">An420c</strain>
    </source>
</reference>
<reference evidence="1" key="2">
    <citation type="journal article" date="2021" name="Sci. Rep.">
        <title>The distribution of antibiotic resistance genes in chicken gut microbiota commensals.</title>
        <authorList>
            <person name="Juricova H."/>
            <person name="Matiasovicova J."/>
            <person name="Kubasova T."/>
            <person name="Cejkova D."/>
            <person name="Rychlik I."/>
        </authorList>
    </citation>
    <scope>NUCLEOTIDE SEQUENCE</scope>
    <source>
        <strain evidence="1">An420c</strain>
    </source>
</reference>
<keyword evidence="2" id="KW-1185">Reference proteome</keyword>
<dbReference type="AlphaFoldDB" id="A0A939BAR6"/>
<comment type="caution">
    <text evidence="1">The sequence shown here is derived from an EMBL/GenBank/DDBJ whole genome shotgun (WGS) entry which is preliminary data.</text>
</comment>
<gene>
    <name evidence="1" type="ORF">H6A13_08125</name>
</gene>
<dbReference type="Proteomes" id="UP000713880">
    <property type="component" value="Unassembled WGS sequence"/>
</dbReference>
<organism evidence="1 2">
    <name type="scientific">Mordavella massiliensis</name>
    <dbReference type="NCBI Taxonomy" id="1871024"/>
    <lineage>
        <taxon>Bacteria</taxon>
        <taxon>Bacillati</taxon>
        <taxon>Bacillota</taxon>
        <taxon>Clostridia</taxon>
        <taxon>Eubacteriales</taxon>
        <taxon>Clostridiaceae</taxon>
        <taxon>Mordavella</taxon>
    </lineage>
</organism>
<accession>A0A939BAR6</accession>
<dbReference type="EMBL" id="JACJLV010000023">
    <property type="protein sequence ID" value="MBM6827063.1"/>
    <property type="molecule type" value="Genomic_DNA"/>
</dbReference>
<evidence type="ECO:0000313" key="1">
    <source>
        <dbReference type="EMBL" id="MBM6827063.1"/>
    </source>
</evidence>
<dbReference type="RefSeq" id="WP_204909099.1">
    <property type="nucleotide sequence ID" value="NZ_JACJLV010000023.1"/>
</dbReference>